<protein>
    <recommendedName>
        <fullName evidence="4">NADH:quinone oxidoreductase/Mrp antiporter membrane subunit domain-containing protein</fullName>
    </recommendedName>
</protein>
<sequence>MIRVSFSVPCRRRFALCPRQAVSVFQFSSEMLANCVLLHVLSTLTLVQLRSRSKEETGKRFLTICSLFHSMTWLILGVLLWSQDASAEAFIEWRIPTSTPESASGILNSISFRFDFVSWPILVILPLATITCCWQNRSPHPAVSSLSSLLLGATVLIVSNDVLTLMAGAAFASLSLIPLATKQGEAVLRQQTIGWFWLFAGLAWLVACAAFVRSAPHGLPGASTTILSDLTSLIQRSTDQHPAADFLWKQYQLLPALSILLGIGFLSGLVPFHTQIVQLFEDGSLQLRVGLIVVSKVALLLTYKILIQPDPGTWLGVCEVLEIPALLGLAYTSFLLMADASSSLRLARLVVWSQHLTLFLLVTVPELGMIILLLSSLTQFAALILLSLREELIRSGKLTENNLAYGLIGVSMLAITSGGVGNFLLWQASLPLSTETPTGATKLVLFALSLLISTTGMVRYLQKVEQPTEQMESGHLQKFSLPLLAAWSGIAISSSFAILIYAVIGF</sequence>
<feature type="transmembrane region" description="Helical" evidence="1">
    <location>
        <begin position="443"/>
        <end position="461"/>
    </location>
</feature>
<reference evidence="2 3" key="1">
    <citation type="submission" date="2019-02" db="EMBL/GenBank/DDBJ databases">
        <title>Deep-cultivation of Planctomycetes and their phenomic and genomic characterization uncovers novel biology.</title>
        <authorList>
            <person name="Wiegand S."/>
            <person name="Jogler M."/>
            <person name="Boedeker C."/>
            <person name="Pinto D."/>
            <person name="Vollmers J."/>
            <person name="Rivas-Marin E."/>
            <person name="Kohn T."/>
            <person name="Peeters S.H."/>
            <person name="Heuer A."/>
            <person name="Rast P."/>
            <person name="Oberbeckmann S."/>
            <person name="Bunk B."/>
            <person name="Jeske O."/>
            <person name="Meyerdierks A."/>
            <person name="Storesund J.E."/>
            <person name="Kallscheuer N."/>
            <person name="Luecker S."/>
            <person name="Lage O.M."/>
            <person name="Pohl T."/>
            <person name="Merkel B.J."/>
            <person name="Hornburger P."/>
            <person name="Mueller R.-W."/>
            <person name="Bruemmer F."/>
            <person name="Labrenz M."/>
            <person name="Spormann A.M."/>
            <person name="Op den Camp H."/>
            <person name="Overmann J."/>
            <person name="Amann R."/>
            <person name="Jetten M.S.M."/>
            <person name="Mascher T."/>
            <person name="Medema M.H."/>
            <person name="Devos D.P."/>
            <person name="Kaster A.-K."/>
            <person name="Ovreas L."/>
            <person name="Rohde M."/>
            <person name="Galperin M.Y."/>
            <person name="Jogler C."/>
        </authorList>
    </citation>
    <scope>NUCLEOTIDE SEQUENCE [LARGE SCALE GENOMIC DNA]</scope>
    <source>
        <strain evidence="2 3">Mal48</strain>
    </source>
</reference>
<gene>
    <name evidence="2" type="ORF">Mal48_45950</name>
</gene>
<organism evidence="2 3">
    <name type="scientific">Thalassoglobus polymorphus</name>
    <dbReference type="NCBI Taxonomy" id="2527994"/>
    <lineage>
        <taxon>Bacteria</taxon>
        <taxon>Pseudomonadati</taxon>
        <taxon>Planctomycetota</taxon>
        <taxon>Planctomycetia</taxon>
        <taxon>Planctomycetales</taxon>
        <taxon>Planctomycetaceae</taxon>
        <taxon>Thalassoglobus</taxon>
    </lineage>
</organism>
<keyword evidence="1" id="KW-0472">Membrane</keyword>
<name>A0A517QUK6_9PLAN</name>
<evidence type="ECO:0000313" key="3">
    <source>
        <dbReference type="Proteomes" id="UP000315724"/>
    </source>
</evidence>
<feature type="transmembrane region" description="Helical" evidence="1">
    <location>
        <begin position="313"/>
        <end position="334"/>
    </location>
</feature>
<keyword evidence="1" id="KW-1133">Transmembrane helix</keyword>
<dbReference type="AlphaFoldDB" id="A0A517QUK6"/>
<feature type="transmembrane region" description="Helical" evidence="1">
    <location>
        <begin position="141"/>
        <end position="158"/>
    </location>
</feature>
<feature type="transmembrane region" description="Helical" evidence="1">
    <location>
        <begin position="403"/>
        <end position="423"/>
    </location>
</feature>
<feature type="transmembrane region" description="Helical" evidence="1">
    <location>
        <begin position="285"/>
        <end position="307"/>
    </location>
</feature>
<feature type="transmembrane region" description="Helical" evidence="1">
    <location>
        <begin position="61"/>
        <end position="81"/>
    </location>
</feature>
<feature type="transmembrane region" description="Helical" evidence="1">
    <location>
        <begin position="253"/>
        <end position="273"/>
    </location>
</feature>
<feature type="transmembrane region" description="Helical" evidence="1">
    <location>
        <begin position="481"/>
        <end position="504"/>
    </location>
</feature>
<evidence type="ECO:0000256" key="1">
    <source>
        <dbReference type="SAM" id="Phobius"/>
    </source>
</evidence>
<keyword evidence="1" id="KW-0812">Transmembrane</keyword>
<dbReference type="KEGG" id="tpol:Mal48_45950"/>
<dbReference type="Proteomes" id="UP000315724">
    <property type="component" value="Chromosome"/>
</dbReference>
<keyword evidence="3" id="KW-1185">Reference proteome</keyword>
<proteinExistence type="predicted"/>
<feature type="transmembrane region" description="Helical" evidence="1">
    <location>
        <begin position="164"/>
        <end position="181"/>
    </location>
</feature>
<dbReference type="EMBL" id="CP036267">
    <property type="protein sequence ID" value="QDT35319.1"/>
    <property type="molecule type" value="Genomic_DNA"/>
</dbReference>
<accession>A0A517QUK6</accession>
<evidence type="ECO:0000313" key="2">
    <source>
        <dbReference type="EMBL" id="QDT35319.1"/>
    </source>
</evidence>
<feature type="transmembrane region" description="Helical" evidence="1">
    <location>
        <begin position="116"/>
        <end position="134"/>
    </location>
</feature>
<feature type="transmembrane region" description="Helical" evidence="1">
    <location>
        <begin position="193"/>
        <end position="212"/>
    </location>
</feature>
<evidence type="ECO:0008006" key="4">
    <source>
        <dbReference type="Google" id="ProtNLM"/>
    </source>
</evidence>